<dbReference type="KEGG" id="cic:CICLE_v10013264mg"/>
<keyword evidence="2" id="KW-1185">Reference proteome</keyword>
<dbReference type="Gramene" id="ESR43977">
    <property type="protein sequence ID" value="ESR43977"/>
    <property type="gene ID" value="CICLE_v10013264mg"/>
</dbReference>
<dbReference type="AlphaFoldDB" id="V4STB7"/>
<gene>
    <name evidence="1" type="ORF">CICLE_v10013264mg</name>
</gene>
<reference evidence="1 2" key="1">
    <citation type="submission" date="2013-10" db="EMBL/GenBank/DDBJ databases">
        <authorList>
            <consortium name="International Citrus Genome Consortium"/>
            <person name="Jenkins J."/>
            <person name="Schmutz J."/>
            <person name="Prochnik S."/>
            <person name="Rokhsar D."/>
            <person name="Gmitter F."/>
            <person name="Ollitrault P."/>
            <person name="Machado M."/>
            <person name="Talon M."/>
            <person name="Wincker P."/>
            <person name="Jaillon O."/>
            <person name="Morgante M."/>
        </authorList>
    </citation>
    <scope>NUCLEOTIDE SEQUENCE</scope>
    <source>
        <strain evidence="2">cv. Clemenules</strain>
    </source>
</reference>
<sequence>MHSMNVTKGKSFHDIRLLRLLNNGSNRFAPSNIICSNRKMNLIVCMLEGRKLFQFEGNYRKLFQFEEYYTES</sequence>
<evidence type="ECO:0000313" key="2">
    <source>
        <dbReference type="Proteomes" id="UP000030687"/>
    </source>
</evidence>
<proteinExistence type="predicted"/>
<evidence type="ECO:0000313" key="1">
    <source>
        <dbReference type="EMBL" id="ESR43977.1"/>
    </source>
</evidence>
<dbReference type="EMBL" id="KI536861">
    <property type="protein sequence ID" value="ESR43977.1"/>
    <property type="molecule type" value="Genomic_DNA"/>
</dbReference>
<accession>V4STB7</accession>
<organism evidence="1 2">
    <name type="scientific">Citrus clementina</name>
    <name type="common">Clementine</name>
    <name type="synonym">Citrus deliciosa x Citrus sinensis</name>
    <dbReference type="NCBI Taxonomy" id="85681"/>
    <lineage>
        <taxon>Eukaryota</taxon>
        <taxon>Viridiplantae</taxon>
        <taxon>Streptophyta</taxon>
        <taxon>Embryophyta</taxon>
        <taxon>Tracheophyta</taxon>
        <taxon>Spermatophyta</taxon>
        <taxon>Magnoliopsida</taxon>
        <taxon>eudicotyledons</taxon>
        <taxon>Gunneridae</taxon>
        <taxon>Pentapetalae</taxon>
        <taxon>rosids</taxon>
        <taxon>malvids</taxon>
        <taxon>Sapindales</taxon>
        <taxon>Rutaceae</taxon>
        <taxon>Aurantioideae</taxon>
        <taxon>Citrus</taxon>
    </lineage>
</organism>
<protein>
    <submittedName>
        <fullName evidence="1">Uncharacterized protein</fullName>
    </submittedName>
</protein>
<dbReference type="InParanoid" id="V4STB7"/>
<dbReference type="Proteomes" id="UP000030687">
    <property type="component" value="Unassembled WGS sequence"/>
</dbReference>
<name>V4STB7_CITCL</name>